<organism evidence="3 4">
    <name type="scientific">Sphingomonas sanguinis</name>
    <dbReference type="NCBI Taxonomy" id="33051"/>
    <lineage>
        <taxon>Bacteria</taxon>
        <taxon>Pseudomonadati</taxon>
        <taxon>Pseudomonadota</taxon>
        <taxon>Alphaproteobacteria</taxon>
        <taxon>Sphingomonadales</taxon>
        <taxon>Sphingomonadaceae</taxon>
        <taxon>Sphingomonas</taxon>
    </lineage>
</organism>
<proteinExistence type="predicted"/>
<evidence type="ECO:0000256" key="1">
    <source>
        <dbReference type="SAM" id="MobiDB-lite"/>
    </source>
</evidence>
<protein>
    <recommendedName>
        <fullName evidence="5">Lipoprotein</fullName>
    </recommendedName>
</protein>
<feature type="chain" id="PRO_5007549590" description="Lipoprotein" evidence="2">
    <location>
        <begin position="24"/>
        <end position="118"/>
    </location>
</feature>
<evidence type="ECO:0000256" key="2">
    <source>
        <dbReference type="SAM" id="SignalP"/>
    </source>
</evidence>
<accession>A0A147JCA8</accession>
<reference evidence="3 4" key="1">
    <citation type="journal article" date="2016" name="Front. Microbiol.">
        <title>Genomic Resource of Rice Seed Associated Bacteria.</title>
        <authorList>
            <person name="Midha S."/>
            <person name="Bansal K."/>
            <person name="Sharma S."/>
            <person name="Kumar N."/>
            <person name="Patil P.P."/>
            <person name="Chaudhry V."/>
            <person name="Patil P.B."/>
        </authorList>
    </citation>
    <scope>NUCLEOTIDE SEQUENCE [LARGE SCALE GENOMIC DNA]</scope>
    <source>
        <strain evidence="3 4">NS258</strain>
    </source>
</reference>
<evidence type="ECO:0000313" key="4">
    <source>
        <dbReference type="Proteomes" id="UP000074410"/>
    </source>
</evidence>
<sequence length="118" mass="12363">MMKMMNKRAMALVAAGLLLPALAGCSRSSEDPPVPVENDTSVVEDNMSVPEEAPVMTNDAETVAPVNMAADTVPPPPPERTVDQQMLDDASATGMTSRVQRTPSSDAPAEGVEPKDGQ</sequence>
<dbReference type="EMBL" id="LDTC01000010">
    <property type="protein sequence ID" value="KTW17456.1"/>
    <property type="molecule type" value="Genomic_DNA"/>
</dbReference>
<evidence type="ECO:0008006" key="5">
    <source>
        <dbReference type="Google" id="ProtNLM"/>
    </source>
</evidence>
<feature type="compositionally biased region" description="Polar residues" evidence="1">
    <location>
        <begin position="93"/>
        <end position="105"/>
    </location>
</feature>
<name>A0A147JCA8_9SPHN</name>
<dbReference type="PROSITE" id="PS51257">
    <property type="entry name" value="PROKAR_LIPOPROTEIN"/>
    <property type="match status" value="1"/>
</dbReference>
<feature type="signal peptide" evidence="2">
    <location>
        <begin position="1"/>
        <end position="23"/>
    </location>
</feature>
<evidence type="ECO:0000313" key="3">
    <source>
        <dbReference type="EMBL" id="KTW17456.1"/>
    </source>
</evidence>
<dbReference type="RefSeq" id="WP_058715486.1">
    <property type="nucleotide sequence ID" value="NZ_LDTC01000010.1"/>
</dbReference>
<comment type="caution">
    <text evidence="3">The sequence shown here is derived from an EMBL/GenBank/DDBJ whole genome shotgun (WGS) entry which is preliminary data.</text>
</comment>
<gene>
    <name evidence="3" type="ORF">NS258_02055</name>
</gene>
<dbReference type="Proteomes" id="UP000074410">
    <property type="component" value="Unassembled WGS sequence"/>
</dbReference>
<dbReference type="PATRIC" id="fig|33051.5.peg.61"/>
<dbReference type="AlphaFoldDB" id="A0A147JCA8"/>
<feature type="region of interest" description="Disordered" evidence="1">
    <location>
        <begin position="68"/>
        <end position="118"/>
    </location>
</feature>
<keyword evidence="2" id="KW-0732">Signal</keyword>